<evidence type="ECO:0000256" key="4">
    <source>
        <dbReference type="ARBA" id="ARBA00023157"/>
    </source>
</evidence>
<evidence type="ECO:0000313" key="8">
    <source>
        <dbReference type="EMBL" id="KFK43625.1"/>
    </source>
</evidence>
<gene>
    <name evidence="8" type="ordered locus">AALP_Aa1g150300</name>
</gene>
<dbReference type="SMART" id="SM00499">
    <property type="entry name" value="AAI"/>
    <property type="match status" value="1"/>
</dbReference>
<dbReference type="PANTHER" id="PTHR35496">
    <property type="entry name" value="2S SEED STORAGE PROTEIN 1-RELATED"/>
    <property type="match status" value="1"/>
</dbReference>
<dbReference type="Gramene" id="KFK43625">
    <property type="protein sequence ID" value="KFK43625"/>
    <property type="gene ID" value="AALP_AA1G150300"/>
</dbReference>
<evidence type="ECO:0000256" key="6">
    <source>
        <dbReference type="SAM" id="SignalP"/>
    </source>
</evidence>
<name>A0A087HNC3_ARAAL</name>
<sequence>MANKLFLVSVTLAFFFLLTNASIYRTIVEFDEDDAINPVGPRVPKQKCRKEFQQAKHLQACQQWILKQSRQPGSGPSDLDFEDDFENPQGPQQQDPILQQCCSELRQEENFCVCPTLKRAARAVQAQSQGQQHGQQHVTRIFETAKQLPNVCQIPQVGVCTFKTPSFPHYY</sequence>
<feature type="domain" description="Bifunctional inhibitor/plant lipid transfer protein/seed storage helical" evidence="7">
    <location>
        <begin position="61"/>
        <end position="160"/>
    </location>
</feature>
<dbReference type="EMBL" id="CM002869">
    <property type="protein sequence ID" value="KFK43625.1"/>
    <property type="molecule type" value="Genomic_DNA"/>
</dbReference>
<dbReference type="AlphaFoldDB" id="A0A087HNC3"/>
<evidence type="ECO:0000256" key="2">
    <source>
        <dbReference type="ARBA" id="ARBA00022761"/>
    </source>
</evidence>
<dbReference type="Gene3D" id="1.10.110.10">
    <property type="entry name" value="Plant lipid-transfer and hydrophobic proteins"/>
    <property type="match status" value="1"/>
</dbReference>
<dbReference type="OrthoDB" id="1922883at2759"/>
<dbReference type="eggNOG" id="ENOG502S7EV">
    <property type="taxonomic scope" value="Eukaryota"/>
</dbReference>
<dbReference type="GO" id="GO:0045735">
    <property type="term" value="F:nutrient reservoir activity"/>
    <property type="evidence" value="ECO:0007669"/>
    <property type="project" value="UniProtKB-KW"/>
</dbReference>
<feature type="chain" id="PRO_5001823616" description="Bifunctional inhibitor/plant lipid transfer protein/seed storage helical domain-containing protein" evidence="6">
    <location>
        <begin position="22"/>
        <end position="171"/>
    </location>
</feature>
<evidence type="ECO:0000313" key="9">
    <source>
        <dbReference type="Proteomes" id="UP000029120"/>
    </source>
</evidence>
<keyword evidence="3" id="KW-0708">Seed storage protein</keyword>
<evidence type="ECO:0000256" key="3">
    <source>
        <dbReference type="ARBA" id="ARBA00023129"/>
    </source>
</evidence>
<accession>A0A087HNC3</accession>
<comment type="similarity">
    <text evidence="1">Belongs to the 2S seed storage albumins family.</text>
</comment>
<dbReference type="OMA" id="QKCRKEF"/>
<protein>
    <recommendedName>
        <fullName evidence="7">Bifunctional inhibitor/plant lipid transfer protein/seed storage helical domain-containing protein</fullName>
    </recommendedName>
</protein>
<dbReference type="InterPro" id="IPR036312">
    <property type="entry name" value="Bifun_inhib/LTP/seed_sf"/>
</dbReference>
<evidence type="ECO:0000259" key="7">
    <source>
        <dbReference type="SMART" id="SM00499"/>
    </source>
</evidence>
<dbReference type="InterPro" id="IPR000617">
    <property type="entry name" value="Napin/2SS/CON"/>
</dbReference>
<dbReference type="PANTHER" id="PTHR35496:SF20">
    <property type="entry name" value="2S SEED STORAGE PROTEIN 1-RELATED"/>
    <property type="match status" value="1"/>
</dbReference>
<dbReference type="PRINTS" id="PR00496">
    <property type="entry name" value="NAPIN"/>
</dbReference>
<dbReference type="SUPFAM" id="SSF47699">
    <property type="entry name" value="Bifunctional inhibitor/lipid-transfer protein/seed storage 2S albumin"/>
    <property type="match status" value="1"/>
</dbReference>
<keyword evidence="2" id="KW-0758">Storage protein</keyword>
<feature type="region of interest" description="Disordered" evidence="5">
    <location>
        <begin position="69"/>
        <end position="93"/>
    </location>
</feature>
<keyword evidence="9" id="KW-1185">Reference proteome</keyword>
<dbReference type="CDD" id="cd00261">
    <property type="entry name" value="AAI_SS"/>
    <property type="match status" value="1"/>
</dbReference>
<feature type="signal peptide" evidence="6">
    <location>
        <begin position="1"/>
        <end position="21"/>
    </location>
</feature>
<dbReference type="Proteomes" id="UP000029120">
    <property type="component" value="Chromosome 1"/>
</dbReference>
<keyword evidence="4" id="KW-1015">Disulfide bond</keyword>
<proteinExistence type="inferred from homology"/>
<organism evidence="8 9">
    <name type="scientific">Arabis alpina</name>
    <name type="common">Alpine rock-cress</name>
    <dbReference type="NCBI Taxonomy" id="50452"/>
    <lineage>
        <taxon>Eukaryota</taxon>
        <taxon>Viridiplantae</taxon>
        <taxon>Streptophyta</taxon>
        <taxon>Embryophyta</taxon>
        <taxon>Tracheophyta</taxon>
        <taxon>Spermatophyta</taxon>
        <taxon>Magnoliopsida</taxon>
        <taxon>eudicotyledons</taxon>
        <taxon>Gunneridae</taxon>
        <taxon>Pentapetalae</taxon>
        <taxon>rosids</taxon>
        <taxon>malvids</taxon>
        <taxon>Brassicales</taxon>
        <taxon>Brassicaceae</taxon>
        <taxon>Arabideae</taxon>
        <taxon>Arabis</taxon>
    </lineage>
</organism>
<keyword evidence="6" id="KW-0732">Signal</keyword>
<reference evidence="9" key="1">
    <citation type="journal article" date="2015" name="Nat. Plants">
        <title>Genome expansion of Arabis alpina linked with retrotransposition and reduced symmetric DNA methylation.</title>
        <authorList>
            <person name="Willing E.M."/>
            <person name="Rawat V."/>
            <person name="Mandakova T."/>
            <person name="Maumus F."/>
            <person name="James G.V."/>
            <person name="Nordstroem K.J."/>
            <person name="Becker C."/>
            <person name="Warthmann N."/>
            <person name="Chica C."/>
            <person name="Szarzynska B."/>
            <person name="Zytnicki M."/>
            <person name="Albani M.C."/>
            <person name="Kiefer C."/>
            <person name="Bergonzi S."/>
            <person name="Castaings L."/>
            <person name="Mateos J.L."/>
            <person name="Berns M.C."/>
            <person name="Bujdoso N."/>
            <person name="Piofczyk T."/>
            <person name="de Lorenzo L."/>
            <person name="Barrero-Sicilia C."/>
            <person name="Mateos I."/>
            <person name="Piednoel M."/>
            <person name="Hagmann J."/>
            <person name="Chen-Min-Tao R."/>
            <person name="Iglesias-Fernandez R."/>
            <person name="Schuster S.C."/>
            <person name="Alonso-Blanco C."/>
            <person name="Roudier F."/>
            <person name="Carbonero P."/>
            <person name="Paz-Ares J."/>
            <person name="Davis S.J."/>
            <person name="Pecinka A."/>
            <person name="Quesneville H."/>
            <person name="Colot V."/>
            <person name="Lysak M.A."/>
            <person name="Weigel D."/>
            <person name="Coupland G."/>
            <person name="Schneeberger K."/>
        </authorList>
    </citation>
    <scope>NUCLEOTIDE SEQUENCE [LARGE SCALE GENOMIC DNA]</scope>
    <source>
        <strain evidence="9">cv. Pajares</strain>
    </source>
</reference>
<evidence type="ECO:0000256" key="1">
    <source>
        <dbReference type="ARBA" id="ARBA00008262"/>
    </source>
</evidence>
<dbReference type="InterPro" id="IPR016140">
    <property type="entry name" value="Bifunc_inhib/LTP/seed_store"/>
</dbReference>
<evidence type="ECO:0000256" key="5">
    <source>
        <dbReference type="SAM" id="MobiDB-lite"/>
    </source>
</evidence>